<dbReference type="AlphaFoldDB" id="A0A4P6F2E9"/>
<evidence type="ECO:0000256" key="1">
    <source>
        <dbReference type="SAM" id="MobiDB-lite"/>
    </source>
</evidence>
<protein>
    <submittedName>
        <fullName evidence="2">DUF2642 domain-containing protein</fullName>
    </submittedName>
</protein>
<evidence type="ECO:0000313" key="2">
    <source>
        <dbReference type="EMBL" id="QAY68319.1"/>
    </source>
</evidence>
<dbReference type="OrthoDB" id="2439488at2"/>
<dbReference type="KEGG" id="pprt:ET464_02770"/>
<gene>
    <name evidence="2" type="ORF">ET464_02770</name>
</gene>
<sequence>MLGPAGANPSSPWGQNPWNPWNPWNPEQVSPAQTGPAQTFPEPAGPVQAVTNVEPYTAEALSRYLGCCVVLMTTRGPLEGVLLEVTPTYVVLQTGFRRTYVRISEIVWFMPQ</sequence>
<proteinExistence type="predicted"/>
<name>A0A4P6F2E9_9BACL</name>
<dbReference type="Pfam" id="PF10842">
    <property type="entry name" value="DUF2642"/>
    <property type="match status" value="1"/>
</dbReference>
<dbReference type="EMBL" id="CP035492">
    <property type="protein sequence ID" value="QAY68319.1"/>
    <property type="molecule type" value="Genomic_DNA"/>
</dbReference>
<accession>A0A4P6F2E9</accession>
<feature type="compositionally biased region" description="Low complexity" evidence="1">
    <location>
        <begin position="8"/>
        <end position="26"/>
    </location>
</feature>
<dbReference type="InterPro" id="IPR020139">
    <property type="entry name" value="DUF2642"/>
</dbReference>
<organism evidence="2 3">
    <name type="scientific">Paenibacillus protaetiae</name>
    <dbReference type="NCBI Taxonomy" id="2509456"/>
    <lineage>
        <taxon>Bacteria</taxon>
        <taxon>Bacillati</taxon>
        <taxon>Bacillota</taxon>
        <taxon>Bacilli</taxon>
        <taxon>Bacillales</taxon>
        <taxon>Paenibacillaceae</taxon>
        <taxon>Paenibacillus</taxon>
    </lineage>
</organism>
<evidence type="ECO:0000313" key="3">
    <source>
        <dbReference type="Proteomes" id="UP000293568"/>
    </source>
</evidence>
<feature type="region of interest" description="Disordered" evidence="1">
    <location>
        <begin position="1"/>
        <end position="46"/>
    </location>
</feature>
<keyword evidence="3" id="KW-1185">Reference proteome</keyword>
<dbReference type="Proteomes" id="UP000293568">
    <property type="component" value="Chromosome"/>
</dbReference>
<feature type="compositionally biased region" description="Polar residues" evidence="1">
    <location>
        <begin position="27"/>
        <end position="37"/>
    </location>
</feature>
<reference evidence="2 3" key="1">
    <citation type="submission" date="2019-01" db="EMBL/GenBank/DDBJ databases">
        <title>Genome sequencing of strain FW100M-2.</title>
        <authorList>
            <person name="Heo J."/>
            <person name="Kim S.-J."/>
            <person name="Kim J.-S."/>
            <person name="Hong S.-B."/>
            <person name="Kwon S.-W."/>
        </authorList>
    </citation>
    <scope>NUCLEOTIDE SEQUENCE [LARGE SCALE GENOMIC DNA]</scope>
    <source>
        <strain evidence="2 3">FW100M-2</strain>
    </source>
</reference>